<comment type="subcellular location">
    <subcellularLocation>
        <location evidence="1">Cell inner membrane</location>
        <topology evidence="1">Multi-pass membrane protein</topology>
    </subcellularLocation>
</comment>
<evidence type="ECO:0000256" key="13">
    <source>
        <dbReference type="PIRNR" id="PIRNR006446"/>
    </source>
</evidence>
<protein>
    <submittedName>
        <fullName evidence="15">Cytochrome d terminal oxidase subunit 1</fullName>
    </submittedName>
</protein>
<evidence type="ECO:0000256" key="7">
    <source>
        <dbReference type="ARBA" id="ARBA00022692"/>
    </source>
</evidence>
<feature type="transmembrane region" description="Helical" evidence="13">
    <location>
        <begin position="20"/>
        <end position="43"/>
    </location>
</feature>
<evidence type="ECO:0000256" key="3">
    <source>
        <dbReference type="ARBA" id="ARBA00022448"/>
    </source>
</evidence>
<evidence type="ECO:0000256" key="2">
    <source>
        <dbReference type="ARBA" id="ARBA00009819"/>
    </source>
</evidence>
<keyword evidence="6 13" id="KW-0349">Heme</keyword>
<feature type="transmembrane region" description="Helical" evidence="13">
    <location>
        <begin position="475"/>
        <end position="499"/>
    </location>
</feature>
<feature type="transmembrane region" description="Helical" evidence="13">
    <location>
        <begin position="428"/>
        <end position="449"/>
    </location>
</feature>
<feature type="transmembrane region" description="Helical" evidence="13">
    <location>
        <begin position="221"/>
        <end position="239"/>
    </location>
</feature>
<dbReference type="PANTHER" id="PTHR30365">
    <property type="entry name" value="CYTOCHROME D UBIQUINOL OXIDASE"/>
    <property type="match status" value="1"/>
</dbReference>
<feature type="transmembrane region" description="Helical" evidence="13">
    <location>
        <begin position="55"/>
        <end position="72"/>
    </location>
</feature>
<keyword evidence="4 13" id="KW-1003">Cell membrane</keyword>
<dbReference type="Pfam" id="PF01654">
    <property type="entry name" value="Cyt_bd_oxida_I"/>
    <property type="match status" value="1"/>
</dbReference>
<evidence type="ECO:0000256" key="8">
    <source>
        <dbReference type="ARBA" id="ARBA00022723"/>
    </source>
</evidence>
<evidence type="ECO:0000313" key="16">
    <source>
        <dbReference type="Proteomes" id="UP000185622"/>
    </source>
</evidence>
<organism evidence="15 16">
    <name type="scientific">Thioclava nitratireducens</name>
    <dbReference type="NCBI Taxonomy" id="1915078"/>
    <lineage>
        <taxon>Bacteria</taxon>
        <taxon>Pseudomonadati</taxon>
        <taxon>Pseudomonadota</taxon>
        <taxon>Alphaproteobacteria</taxon>
        <taxon>Rhodobacterales</taxon>
        <taxon>Paracoccaceae</taxon>
        <taxon>Thioclava</taxon>
    </lineage>
</organism>
<dbReference type="PANTHER" id="PTHR30365:SF0">
    <property type="entry name" value="CYTOCHROME BD-I UBIQUINOL OXIDASE SUBUNIT 1"/>
    <property type="match status" value="1"/>
</dbReference>
<feature type="transmembrane region" description="Helical" evidence="13">
    <location>
        <begin position="395"/>
        <end position="416"/>
    </location>
</feature>
<dbReference type="Proteomes" id="UP000185622">
    <property type="component" value="Plasmid unnamed2"/>
</dbReference>
<proteinExistence type="inferred from homology"/>
<keyword evidence="3 13" id="KW-0813">Transport</keyword>
<feature type="compositionally biased region" description="Low complexity" evidence="14">
    <location>
        <begin position="518"/>
        <end position="534"/>
    </location>
</feature>
<keyword evidence="11 13" id="KW-0408">Iron</keyword>
<feature type="transmembrane region" description="Helical" evidence="13">
    <location>
        <begin position="92"/>
        <end position="116"/>
    </location>
</feature>
<evidence type="ECO:0000313" key="15">
    <source>
        <dbReference type="EMBL" id="AQS50303.1"/>
    </source>
</evidence>
<gene>
    <name evidence="15" type="ORF">BMG03_20640</name>
</gene>
<keyword evidence="12 13" id="KW-0472">Membrane</keyword>
<evidence type="ECO:0000256" key="1">
    <source>
        <dbReference type="ARBA" id="ARBA00004429"/>
    </source>
</evidence>
<keyword evidence="8 13" id="KW-0479">Metal-binding</keyword>
<dbReference type="PIRSF" id="PIRSF006446">
    <property type="entry name" value="Cyt_quinol_oxidase_1"/>
    <property type="match status" value="1"/>
</dbReference>
<evidence type="ECO:0000256" key="9">
    <source>
        <dbReference type="ARBA" id="ARBA00022982"/>
    </source>
</evidence>
<feature type="transmembrane region" description="Helical" evidence="13">
    <location>
        <begin position="128"/>
        <end position="147"/>
    </location>
</feature>
<keyword evidence="15" id="KW-0614">Plasmid</keyword>
<dbReference type="RefSeq" id="WP_075777178.1">
    <property type="nucleotide sequence ID" value="NZ_CP019439.1"/>
</dbReference>
<sequence length="534" mass="59256">MENVVVELSRLQFALTALYHFQFVPLTLGLTFMIASIETVYVITGKIVYRDMAKFWGKLFLINFAIGVATGLTMEFEFGTNWSLFSHSVGDIFGTPLALEGMMAFFMESTFIGLMVFGWDRLSRGAHLAITFLVALGSNLSALWILIANGWMQHPVGAKFNPDMMRFEMTDFAAVVFNPKAQAEFVHTTIAGYVAAAMLVLGISAFYLLSNRHRSFALRSFRMAAIFGVLSSAAVITLGDASGRADFATQEPKVAAMEGIWEDTTPPAARWDIVSWPNQAEMKNEFSVGLPYVLTPLITHTMDTPIKGLRTIVEENKARVDSGIDAALSLKKYSQTRDPADLVAYRANESDLGFGLLATEFAPDFDLSNITPDNRQQIINETAKASIPDVWVSFYAFRIMVGLGFFFFVLFSFAAYYSLTCKLESRRWVLHLAMWSIPLPVMATLYGWITAEVGRQPWTVYEQLPTFISPSNHSVSYMVFSLAGFVLIYSSFIAIELYLMFKFARKGPMIEGSPEPISAGAGAPTGASANESWK</sequence>
<evidence type="ECO:0000256" key="12">
    <source>
        <dbReference type="ARBA" id="ARBA00023136"/>
    </source>
</evidence>
<keyword evidence="9 13" id="KW-0249">Electron transport</keyword>
<keyword evidence="5" id="KW-0997">Cell inner membrane</keyword>
<name>A0ABM6IMY6_9RHOB</name>
<keyword evidence="10 13" id="KW-1133">Transmembrane helix</keyword>
<accession>A0ABM6IMY6</accession>
<feature type="transmembrane region" description="Helical" evidence="13">
    <location>
        <begin position="190"/>
        <end position="209"/>
    </location>
</feature>
<reference evidence="15 16" key="1">
    <citation type="submission" date="2017-01" db="EMBL/GenBank/DDBJ databases">
        <title>The complete genome sequence of a sulfur-oxidizing marine bacterium Thioclava sp. 25B10_4T.</title>
        <authorList>
            <person name="Liu Y."/>
            <person name="Lai Q."/>
            <person name="Shao Z."/>
        </authorList>
    </citation>
    <scope>NUCLEOTIDE SEQUENCE [LARGE SCALE GENOMIC DNA]</scope>
    <source>
        <strain evidence="15 16">25B10_4</strain>
        <plasmid evidence="15 16">unnamed2</plasmid>
    </source>
</reference>
<evidence type="ECO:0000256" key="4">
    <source>
        <dbReference type="ARBA" id="ARBA00022475"/>
    </source>
</evidence>
<feature type="region of interest" description="Disordered" evidence="14">
    <location>
        <begin position="515"/>
        <end position="534"/>
    </location>
</feature>
<evidence type="ECO:0000256" key="11">
    <source>
        <dbReference type="ARBA" id="ARBA00023004"/>
    </source>
</evidence>
<dbReference type="InterPro" id="IPR002585">
    <property type="entry name" value="Cyt-d_ubiquinol_oxidase_su_1"/>
</dbReference>
<keyword evidence="7 13" id="KW-0812">Transmembrane</keyword>
<geneLocation type="plasmid" evidence="15 16">
    <name>unnamed2</name>
</geneLocation>
<dbReference type="EMBL" id="CP019439">
    <property type="protein sequence ID" value="AQS50303.1"/>
    <property type="molecule type" value="Genomic_DNA"/>
</dbReference>
<comment type="similarity">
    <text evidence="2 13">Belongs to the cytochrome ubiquinol oxidase subunit 1 family.</text>
</comment>
<evidence type="ECO:0000256" key="14">
    <source>
        <dbReference type="SAM" id="MobiDB-lite"/>
    </source>
</evidence>
<keyword evidence="16" id="KW-1185">Reference proteome</keyword>
<evidence type="ECO:0000256" key="6">
    <source>
        <dbReference type="ARBA" id="ARBA00022617"/>
    </source>
</evidence>
<evidence type="ECO:0000256" key="5">
    <source>
        <dbReference type="ARBA" id="ARBA00022519"/>
    </source>
</evidence>
<evidence type="ECO:0000256" key="10">
    <source>
        <dbReference type="ARBA" id="ARBA00022989"/>
    </source>
</evidence>